<dbReference type="Pfam" id="PF05147">
    <property type="entry name" value="LANC_like"/>
    <property type="match status" value="1"/>
</dbReference>
<protein>
    <submittedName>
        <fullName evidence="1">Type 2 lantipeptide synthetase LanM</fullName>
    </submittedName>
</protein>
<organism evidence="1 2">
    <name type="scientific">Streptomyces kunmingensis</name>
    <dbReference type="NCBI Taxonomy" id="68225"/>
    <lineage>
        <taxon>Bacteria</taxon>
        <taxon>Bacillati</taxon>
        <taxon>Actinomycetota</taxon>
        <taxon>Actinomycetes</taxon>
        <taxon>Kitasatosporales</taxon>
        <taxon>Streptomycetaceae</taxon>
        <taxon>Streptomyces</taxon>
    </lineage>
</organism>
<evidence type="ECO:0000313" key="2">
    <source>
        <dbReference type="Proteomes" id="UP001352223"/>
    </source>
</evidence>
<dbReference type="SUPFAM" id="SSF158745">
    <property type="entry name" value="LanC-like"/>
    <property type="match status" value="1"/>
</dbReference>
<name>A0ABU6CFG2_9ACTN</name>
<dbReference type="Proteomes" id="UP001352223">
    <property type="component" value="Unassembled WGS sequence"/>
</dbReference>
<dbReference type="InterPro" id="IPR007822">
    <property type="entry name" value="LANC-like"/>
</dbReference>
<reference evidence="1 2" key="1">
    <citation type="submission" date="2022-10" db="EMBL/GenBank/DDBJ databases">
        <authorList>
            <person name="Xie J."/>
            <person name="Shen N."/>
        </authorList>
    </citation>
    <scope>NUCLEOTIDE SEQUENCE [LARGE SCALE GENOMIC DNA]</scope>
    <source>
        <strain evidence="1 2">DSM 41681</strain>
    </source>
</reference>
<comment type="caution">
    <text evidence="1">The sequence shown here is derived from an EMBL/GenBank/DDBJ whole genome shotgun (WGS) entry which is preliminary data.</text>
</comment>
<sequence length="166" mass="16220">EAAAGLLRSAAAATETATANEAAAATGAAAHGTSWIAGLPGIAAAAVHLPRYEAGLAARLSALGDGSDLSAGHGAFGAVEALSVLAGRGDTTASTALTRTGGRLLAAIEGQQHRCATPDQVPSPGMLTGLAGIGYGLLRLCSPDRVPSALLLEHSRPPNPATAHSC</sequence>
<dbReference type="Gene3D" id="1.50.10.10">
    <property type="match status" value="1"/>
</dbReference>
<proteinExistence type="predicted"/>
<feature type="non-terminal residue" evidence="1">
    <location>
        <position position="1"/>
    </location>
</feature>
<keyword evidence="2" id="KW-1185">Reference proteome</keyword>
<gene>
    <name evidence="1" type="ORF">OKJ48_21830</name>
</gene>
<dbReference type="InterPro" id="IPR012341">
    <property type="entry name" value="6hp_glycosidase-like_sf"/>
</dbReference>
<accession>A0ABU6CFG2</accession>
<evidence type="ECO:0000313" key="1">
    <source>
        <dbReference type="EMBL" id="MEB3962867.1"/>
    </source>
</evidence>
<dbReference type="RefSeq" id="WP_324770493.1">
    <property type="nucleotide sequence ID" value="NZ_JAOZYB010000186.1"/>
</dbReference>
<dbReference type="EMBL" id="JAOZYB010000186">
    <property type="protein sequence ID" value="MEB3962867.1"/>
    <property type="molecule type" value="Genomic_DNA"/>
</dbReference>